<proteinExistence type="inferred from homology"/>
<feature type="transmembrane region" description="Helical" evidence="6">
    <location>
        <begin position="25"/>
        <end position="46"/>
    </location>
</feature>
<keyword evidence="4 6" id="KW-1133">Transmembrane helix</keyword>
<dbReference type="AlphaFoldDB" id="A0A552WN48"/>
<evidence type="ECO:0000256" key="1">
    <source>
        <dbReference type="ARBA" id="ARBA00004141"/>
    </source>
</evidence>
<reference evidence="8 9" key="1">
    <citation type="submission" date="2019-07" db="EMBL/GenBank/DDBJ databases">
        <title>Georgenia wutianyii sp. nov. and Georgenia *** sp. nov. isolated from plateau pika (Ochotona curzoniae) in the Qinghai-Tibet plateau of China.</title>
        <authorList>
            <person name="Tian Z."/>
        </authorList>
    </citation>
    <scope>NUCLEOTIDE SEQUENCE [LARGE SCALE GENOMIC DNA]</scope>
    <source>
        <strain evidence="8 9">Z446</strain>
    </source>
</reference>
<dbReference type="SUPFAM" id="SSF103481">
    <property type="entry name" value="Multidrug resistance efflux transporter EmrE"/>
    <property type="match status" value="2"/>
</dbReference>
<feature type="transmembrane region" description="Helical" evidence="6">
    <location>
        <begin position="203"/>
        <end position="223"/>
    </location>
</feature>
<accession>A0A552WN48</accession>
<feature type="domain" description="EamA" evidence="7">
    <location>
        <begin position="174"/>
        <end position="315"/>
    </location>
</feature>
<evidence type="ECO:0000256" key="3">
    <source>
        <dbReference type="ARBA" id="ARBA00022692"/>
    </source>
</evidence>
<organism evidence="8 9">
    <name type="scientific">Georgenia yuyongxinii</name>
    <dbReference type="NCBI Taxonomy" id="2589797"/>
    <lineage>
        <taxon>Bacteria</taxon>
        <taxon>Bacillati</taxon>
        <taxon>Actinomycetota</taxon>
        <taxon>Actinomycetes</taxon>
        <taxon>Micrococcales</taxon>
        <taxon>Bogoriellaceae</taxon>
        <taxon>Georgenia</taxon>
    </lineage>
</organism>
<feature type="transmembrane region" description="Helical" evidence="6">
    <location>
        <begin position="243"/>
        <end position="261"/>
    </location>
</feature>
<dbReference type="InterPro" id="IPR050638">
    <property type="entry name" value="AA-Vitamin_Transporters"/>
</dbReference>
<feature type="transmembrane region" description="Helical" evidence="6">
    <location>
        <begin position="91"/>
        <end position="109"/>
    </location>
</feature>
<dbReference type="InterPro" id="IPR000620">
    <property type="entry name" value="EamA_dom"/>
</dbReference>
<dbReference type="EMBL" id="VJXR01000053">
    <property type="protein sequence ID" value="TRW44157.1"/>
    <property type="molecule type" value="Genomic_DNA"/>
</dbReference>
<keyword evidence="3 6" id="KW-0812">Transmembrane</keyword>
<evidence type="ECO:0000313" key="8">
    <source>
        <dbReference type="EMBL" id="TRW44157.1"/>
    </source>
</evidence>
<name>A0A552WN48_9MICO</name>
<feature type="transmembrane region" description="Helical" evidence="6">
    <location>
        <begin position="115"/>
        <end position="136"/>
    </location>
</feature>
<dbReference type="InterPro" id="IPR037185">
    <property type="entry name" value="EmrE-like"/>
</dbReference>
<feature type="transmembrane region" description="Helical" evidence="6">
    <location>
        <begin position="299"/>
        <end position="317"/>
    </location>
</feature>
<evidence type="ECO:0000256" key="4">
    <source>
        <dbReference type="ARBA" id="ARBA00022989"/>
    </source>
</evidence>
<evidence type="ECO:0000313" key="9">
    <source>
        <dbReference type="Proteomes" id="UP000318693"/>
    </source>
</evidence>
<evidence type="ECO:0000256" key="2">
    <source>
        <dbReference type="ARBA" id="ARBA00007362"/>
    </source>
</evidence>
<feature type="transmembrane region" description="Helical" evidence="6">
    <location>
        <begin position="58"/>
        <end position="79"/>
    </location>
</feature>
<feature type="domain" description="EamA" evidence="7">
    <location>
        <begin position="27"/>
        <end position="162"/>
    </location>
</feature>
<evidence type="ECO:0000256" key="5">
    <source>
        <dbReference type="ARBA" id="ARBA00023136"/>
    </source>
</evidence>
<comment type="similarity">
    <text evidence="2">Belongs to the EamA transporter family.</text>
</comment>
<evidence type="ECO:0000259" key="7">
    <source>
        <dbReference type="Pfam" id="PF00892"/>
    </source>
</evidence>
<dbReference type="Pfam" id="PF00892">
    <property type="entry name" value="EamA"/>
    <property type="match status" value="2"/>
</dbReference>
<dbReference type="GO" id="GO:0016020">
    <property type="term" value="C:membrane"/>
    <property type="evidence" value="ECO:0007669"/>
    <property type="project" value="UniProtKB-SubCell"/>
</dbReference>
<dbReference type="PANTHER" id="PTHR32322">
    <property type="entry name" value="INNER MEMBRANE TRANSPORTER"/>
    <property type="match status" value="1"/>
</dbReference>
<dbReference type="Proteomes" id="UP000318693">
    <property type="component" value="Unassembled WGS sequence"/>
</dbReference>
<comment type="subcellular location">
    <subcellularLocation>
        <location evidence="1">Membrane</location>
        <topology evidence="1">Multi-pass membrane protein</topology>
    </subcellularLocation>
</comment>
<protein>
    <submittedName>
        <fullName evidence="8">EamA family transporter</fullName>
    </submittedName>
</protein>
<feature type="transmembrane region" description="Helical" evidence="6">
    <location>
        <begin position="174"/>
        <end position="191"/>
    </location>
</feature>
<feature type="transmembrane region" description="Helical" evidence="6">
    <location>
        <begin position="148"/>
        <end position="168"/>
    </location>
</feature>
<keyword evidence="9" id="KW-1185">Reference proteome</keyword>
<dbReference type="PANTHER" id="PTHR32322:SF2">
    <property type="entry name" value="EAMA DOMAIN-CONTAINING PROTEIN"/>
    <property type="match status" value="1"/>
</dbReference>
<gene>
    <name evidence="8" type="ORF">FJ693_14845</name>
</gene>
<comment type="caution">
    <text evidence="8">The sequence shown here is derived from an EMBL/GenBank/DDBJ whole genome shotgun (WGS) entry which is preliminary data.</text>
</comment>
<keyword evidence="5 6" id="KW-0472">Membrane</keyword>
<feature type="transmembrane region" description="Helical" evidence="6">
    <location>
        <begin position="273"/>
        <end position="293"/>
    </location>
</feature>
<evidence type="ECO:0000256" key="6">
    <source>
        <dbReference type="SAM" id="Phobius"/>
    </source>
</evidence>
<sequence length="365" mass="37637">MLPPSRCASGPGRDRRTVSIDQGRLRTGMWFALVSAAAFGTSGAFAKSLLEVGWTPGAAVTARVAGAAVVLLGPALLALHGRWHLLRRNAGLIITYGLIAMAACQLFYFNAVTTLSVGVALLLEYLGFLLVVIWLWVRHGQRPQRFTILGIGLALAGLVLVLDVTGGLRIDLGGVLWGLGAAVGLATYFVLSARPATGLPPLVMAAGAMVVATVALGLAGLVGIMPMRARAVPVELAGTQVHWLVPLAALSLIATAFAYATGIAGTRRLGSKIASFFGLTEVMFAVLFSWLLIGELPLPVQLLGGVLIVAGLVAVRYDELRAAPMPLASETASAGPTAERALAGEAVPPAEAAASSLTPDGPDRA</sequence>